<reference evidence="2 3" key="1">
    <citation type="submission" date="2024-10" db="EMBL/GenBank/DDBJ databases">
        <title>The Natural Products Discovery Center: Release of the First 8490 Sequenced Strains for Exploring Actinobacteria Biosynthetic Diversity.</title>
        <authorList>
            <person name="Kalkreuter E."/>
            <person name="Kautsar S.A."/>
            <person name="Yang D."/>
            <person name="Bader C.D."/>
            <person name="Teijaro C.N."/>
            <person name="Fluegel L."/>
            <person name="Davis C.M."/>
            <person name="Simpson J.R."/>
            <person name="Lauterbach L."/>
            <person name="Steele A.D."/>
            <person name="Gui C."/>
            <person name="Meng S."/>
            <person name="Li G."/>
            <person name="Viehrig K."/>
            <person name="Ye F."/>
            <person name="Su P."/>
            <person name="Kiefer A.F."/>
            <person name="Nichols A."/>
            <person name="Cepeda A.J."/>
            <person name="Yan W."/>
            <person name="Fan B."/>
            <person name="Jiang Y."/>
            <person name="Adhikari A."/>
            <person name="Zheng C.-J."/>
            <person name="Schuster L."/>
            <person name="Cowan T.M."/>
            <person name="Smanski M.J."/>
            <person name="Chevrette M.G."/>
            <person name="De Carvalho L.P.S."/>
            <person name="Shen B."/>
        </authorList>
    </citation>
    <scope>NUCLEOTIDE SEQUENCE [LARGE SCALE GENOMIC DNA]</scope>
    <source>
        <strain evidence="2 3">NPDC015755</strain>
    </source>
</reference>
<dbReference type="RefSeq" id="WP_391933098.1">
    <property type="nucleotide sequence ID" value="NZ_JBIBSM010000002.1"/>
</dbReference>
<dbReference type="Proteomes" id="UP001603013">
    <property type="component" value="Unassembled WGS sequence"/>
</dbReference>
<feature type="signal peptide" evidence="1">
    <location>
        <begin position="1"/>
        <end position="25"/>
    </location>
</feature>
<keyword evidence="1" id="KW-0732">Signal</keyword>
<dbReference type="EMBL" id="JBIBSM010000002">
    <property type="protein sequence ID" value="MFF8275403.1"/>
    <property type="molecule type" value="Genomic_DNA"/>
</dbReference>
<evidence type="ECO:0000256" key="1">
    <source>
        <dbReference type="SAM" id="SignalP"/>
    </source>
</evidence>
<comment type="caution">
    <text evidence="2">The sequence shown here is derived from an EMBL/GenBank/DDBJ whole genome shotgun (WGS) entry which is preliminary data.</text>
</comment>
<protein>
    <recommendedName>
        <fullName evidence="4">Lipoprotein</fullName>
    </recommendedName>
</protein>
<evidence type="ECO:0000313" key="2">
    <source>
        <dbReference type="EMBL" id="MFF8275403.1"/>
    </source>
</evidence>
<organism evidence="2 3">
    <name type="scientific">Streptomyces lateritius</name>
    <dbReference type="NCBI Taxonomy" id="67313"/>
    <lineage>
        <taxon>Bacteria</taxon>
        <taxon>Bacillati</taxon>
        <taxon>Actinomycetota</taxon>
        <taxon>Actinomycetes</taxon>
        <taxon>Kitasatosporales</taxon>
        <taxon>Streptomycetaceae</taxon>
        <taxon>Streptomyces</taxon>
    </lineage>
</organism>
<keyword evidence="3" id="KW-1185">Reference proteome</keyword>
<evidence type="ECO:0008006" key="4">
    <source>
        <dbReference type="Google" id="ProtNLM"/>
    </source>
</evidence>
<dbReference type="PROSITE" id="PS51257">
    <property type="entry name" value="PROKAR_LIPOPROTEIN"/>
    <property type="match status" value="1"/>
</dbReference>
<name>A0ABW6Y6G6_9ACTN</name>
<accession>A0ABW6Y6G6</accession>
<evidence type="ECO:0000313" key="3">
    <source>
        <dbReference type="Proteomes" id="UP001603013"/>
    </source>
</evidence>
<feature type="chain" id="PRO_5045930759" description="Lipoprotein" evidence="1">
    <location>
        <begin position="26"/>
        <end position="142"/>
    </location>
</feature>
<sequence length="142" mass="14360">MHRTRTGMAAAVCAVLLALTTAACTEEDRAKVGDIAASATAAAASKMGEVKDGVNATGDVKAGPTKTDGDRTVAEVTATNPGDRTADYTVMVNFRDGEGGLLDSVVLDIGGVEPGKSGTGTARSNRTLPGETTADIARALRH</sequence>
<proteinExistence type="predicted"/>
<gene>
    <name evidence="2" type="ORF">ACF05T_04670</name>
</gene>